<dbReference type="STRING" id="1192034.CAP_7663"/>
<feature type="compositionally biased region" description="Acidic residues" evidence="2">
    <location>
        <begin position="346"/>
        <end position="379"/>
    </location>
</feature>
<keyword evidence="4" id="KW-1185">Reference proteome</keyword>
<feature type="region of interest" description="Disordered" evidence="2">
    <location>
        <begin position="281"/>
        <end position="319"/>
    </location>
</feature>
<organism evidence="3 4">
    <name type="scientific">Chondromyces apiculatus DSM 436</name>
    <dbReference type="NCBI Taxonomy" id="1192034"/>
    <lineage>
        <taxon>Bacteria</taxon>
        <taxon>Pseudomonadati</taxon>
        <taxon>Myxococcota</taxon>
        <taxon>Polyangia</taxon>
        <taxon>Polyangiales</taxon>
        <taxon>Polyangiaceae</taxon>
        <taxon>Chondromyces</taxon>
    </lineage>
</organism>
<gene>
    <name evidence="3" type="ORF">CAP_7663</name>
</gene>
<evidence type="ECO:0000256" key="1">
    <source>
        <dbReference type="SAM" id="Coils"/>
    </source>
</evidence>
<accession>A0A017SZ51</accession>
<feature type="compositionally biased region" description="Acidic residues" evidence="2">
    <location>
        <begin position="295"/>
        <end position="316"/>
    </location>
</feature>
<evidence type="ECO:0000313" key="3">
    <source>
        <dbReference type="EMBL" id="EYF01895.1"/>
    </source>
</evidence>
<evidence type="ECO:0000256" key="2">
    <source>
        <dbReference type="SAM" id="MobiDB-lite"/>
    </source>
</evidence>
<name>A0A017SZ51_9BACT</name>
<feature type="region of interest" description="Disordered" evidence="2">
    <location>
        <begin position="341"/>
        <end position="389"/>
    </location>
</feature>
<dbReference type="RefSeq" id="WP_156041382.1">
    <property type="nucleotide sequence ID" value="NZ_ASRX01000069.1"/>
</dbReference>
<feature type="region of interest" description="Disordered" evidence="2">
    <location>
        <begin position="73"/>
        <end position="100"/>
    </location>
</feature>
<protein>
    <submittedName>
        <fullName evidence="3">Uncharacterized protein</fullName>
    </submittedName>
</protein>
<sequence length="389" mass="40385">MISSATRKLLVGAVAPIVVGEVAKPLLSLVGQGAKSLIAKVRGDSTTPEVGGLIAPVREGIEDTTRAIARGVGLPVPERGGGGRRGGKSAARGRPAGKGHYKCNCETAGHPEGEGAHAEVGDAEAEAGTWVPGPVPFIPGGKKRGKPWAVKVAEKARRAGVAKQREQAQAEARLAETEKRLQEAISRASAEQKAALERQLVATRSLRGNLGRLQRAQVKSLATREGSYLEKVISQLVELVKPAQPMPGMMVPGMGMPGMMPWMMPGMPGMPGVMPGMAAPLAPAPAAPASIDPTPPEESEAEDEDEEDDQDLDVNDAIDQIAAQSMIAGVDAEGDLLDASVVAGALDDDEDETGDFDDEDETGDFDDDETGDFDDDDETGAVCGTCVGS</sequence>
<feature type="coiled-coil region" evidence="1">
    <location>
        <begin position="158"/>
        <end position="198"/>
    </location>
</feature>
<proteinExistence type="predicted"/>
<dbReference type="Proteomes" id="UP000019678">
    <property type="component" value="Unassembled WGS sequence"/>
</dbReference>
<comment type="caution">
    <text evidence="3">The sequence shown here is derived from an EMBL/GenBank/DDBJ whole genome shotgun (WGS) entry which is preliminary data.</text>
</comment>
<dbReference type="EMBL" id="ASRX01000069">
    <property type="protein sequence ID" value="EYF01895.1"/>
    <property type="molecule type" value="Genomic_DNA"/>
</dbReference>
<reference evidence="3 4" key="1">
    <citation type="submission" date="2013-05" db="EMBL/GenBank/DDBJ databases">
        <title>Genome assembly of Chondromyces apiculatus DSM 436.</title>
        <authorList>
            <person name="Sharma G."/>
            <person name="Khatri I."/>
            <person name="Kaur C."/>
            <person name="Mayilraj S."/>
            <person name="Subramanian S."/>
        </authorList>
    </citation>
    <scope>NUCLEOTIDE SEQUENCE [LARGE SCALE GENOMIC DNA]</scope>
    <source>
        <strain evidence="3 4">DSM 436</strain>
    </source>
</reference>
<keyword evidence="1" id="KW-0175">Coiled coil</keyword>
<evidence type="ECO:0000313" key="4">
    <source>
        <dbReference type="Proteomes" id="UP000019678"/>
    </source>
</evidence>
<dbReference type="AlphaFoldDB" id="A0A017SZ51"/>